<comment type="subcellular location">
    <subcellularLocation>
        <location evidence="1">Cell membrane</location>
        <topology evidence="1">Multi-pass membrane protein</topology>
    </subcellularLocation>
</comment>
<evidence type="ECO:0000313" key="14">
    <source>
        <dbReference type="Proteomes" id="UP000371041"/>
    </source>
</evidence>
<dbReference type="InterPro" id="IPR005828">
    <property type="entry name" value="MFS_sugar_transport-like"/>
</dbReference>
<evidence type="ECO:0000256" key="4">
    <source>
        <dbReference type="ARBA" id="ARBA00022475"/>
    </source>
</evidence>
<feature type="transmembrane region" description="Helical" evidence="11">
    <location>
        <begin position="92"/>
        <end position="113"/>
    </location>
</feature>
<feature type="transmembrane region" description="Helical" evidence="11">
    <location>
        <begin position="280"/>
        <end position="297"/>
    </location>
</feature>
<feature type="transmembrane region" description="Helical" evidence="11">
    <location>
        <begin position="156"/>
        <end position="177"/>
    </location>
</feature>
<dbReference type="RefSeq" id="WP_154077189.1">
    <property type="nucleotide sequence ID" value="NZ_CP045929.1"/>
</dbReference>
<evidence type="ECO:0000256" key="6">
    <source>
        <dbReference type="ARBA" id="ARBA00022847"/>
    </source>
</evidence>
<dbReference type="PANTHER" id="PTHR43528:SF1">
    <property type="entry name" value="ALPHA-KETOGLUTARATE PERMEASE"/>
    <property type="match status" value="1"/>
</dbReference>
<comment type="function">
    <text evidence="9">May be a proton symporter involved in the uptake of osmolytes such as proline and glycine betaine.</text>
</comment>
<dbReference type="PANTHER" id="PTHR43528">
    <property type="entry name" value="ALPHA-KETOGLUTARATE PERMEASE"/>
    <property type="match status" value="1"/>
</dbReference>
<dbReference type="FunFam" id="1.20.1250.20:FF:000001">
    <property type="entry name" value="Dicarboxylate MFS transporter"/>
    <property type="match status" value="1"/>
</dbReference>
<evidence type="ECO:0000259" key="12">
    <source>
        <dbReference type="PROSITE" id="PS50850"/>
    </source>
</evidence>
<feature type="transmembrane region" description="Helical" evidence="11">
    <location>
        <begin position="119"/>
        <end position="144"/>
    </location>
</feature>
<dbReference type="Pfam" id="PF00083">
    <property type="entry name" value="Sugar_tr"/>
    <property type="match status" value="1"/>
</dbReference>
<dbReference type="InterPro" id="IPR005829">
    <property type="entry name" value="Sugar_transporter_CS"/>
</dbReference>
<evidence type="ECO:0000313" key="13">
    <source>
        <dbReference type="EMBL" id="QGK70607.1"/>
    </source>
</evidence>
<dbReference type="PROSITE" id="PS50850">
    <property type="entry name" value="MFS"/>
    <property type="match status" value="1"/>
</dbReference>
<dbReference type="GO" id="GO:0015293">
    <property type="term" value="F:symporter activity"/>
    <property type="evidence" value="ECO:0007669"/>
    <property type="project" value="UniProtKB-KW"/>
</dbReference>
<dbReference type="SUPFAM" id="SSF103473">
    <property type="entry name" value="MFS general substrate transporter"/>
    <property type="match status" value="1"/>
</dbReference>
<gene>
    <name evidence="13" type="ORF">GIY23_14770</name>
</gene>
<keyword evidence="6" id="KW-0769">Symport</keyword>
<feature type="transmembrane region" description="Helical" evidence="11">
    <location>
        <begin position="373"/>
        <end position="395"/>
    </location>
</feature>
<protein>
    <recommendedName>
        <fullName evidence="10">Putative proline/betaine transporter</fullName>
    </recommendedName>
</protein>
<sequence length="441" mass="46337">MTFQHDPVTDRATLRKVTRAAVAGTVIEWFDFAVYGFLAHTLSVKFFPADNELVGLLQTFAVFAVAFALRPLGGAFFGVLGDRIGRKRTLALTVIVMSAATTAIGLLPTYAAVGIAAPLMLTVARCLQGFSAGGEYAGACTYLVEHCPPNRRARYASLLPAATFGSFALAALVAYSLTAGLSESQMSEWGWRVPFLLAAPLGLVGFYIRRRLDESPVFQEVQNDDETPTSSLATTVRTQASAMLRLGGVVIATALSFYMFSTYMTTFLHTVVGMDEGRVLLSNVVALVFATLLAPVAGRFTDRVGRRRALFAACGALVVLAVPGFLVAGTGGLAGAVGGQLMLALGTVTVNVVTAVLLAELFPTDVRYTASAITYNVAYAVFGGTAPFMATLLLALTGSDFAPAVYLALVAAVALGASALLPETAGQPLTGRKEREPLPSH</sequence>
<feature type="transmembrane region" description="Helical" evidence="11">
    <location>
        <begin position="341"/>
        <end position="361"/>
    </location>
</feature>
<feature type="transmembrane region" description="Helical" evidence="11">
    <location>
        <begin position="60"/>
        <end position="80"/>
    </location>
</feature>
<dbReference type="Gene3D" id="1.20.1250.20">
    <property type="entry name" value="MFS general substrate transporter like domains"/>
    <property type="match status" value="1"/>
</dbReference>
<evidence type="ECO:0000256" key="9">
    <source>
        <dbReference type="ARBA" id="ARBA00037295"/>
    </source>
</evidence>
<keyword evidence="3" id="KW-0813">Transport</keyword>
<reference evidence="14" key="1">
    <citation type="submission" date="2019-11" db="EMBL/GenBank/DDBJ databases">
        <title>The complete genome sequence of Saccharopolyspora sp. E2A.</title>
        <authorList>
            <person name="Zhang G."/>
        </authorList>
    </citation>
    <scope>NUCLEOTIDE SEQUENCE [LARGE SCALE GENOMIC DNA]</scope>
    <source>
        <strain evidence="14">E2A</strain>
    </source>
</reference>
<keyword evidence="8 11" id="KW-0472">Membrane</keyword>
<keyword evidence="14" id="KW-1185">Reference proteome</keyword>
<dbReference type="AlphaFoldDB" id="A0A5Q3QID3"/>
<feature type="transmembrane region" description="Helical" evidence="11">
    <location>
        <begin position="242"/>
        <end position="260"/>
    </location>
</feature>
<dbReference type="PROSITE" id="PS00217">
    <property type="entry name" value="SUGAR_TRANSPORT_2"/>
    <property type="match status" value="1"/>
</dbReference>
<accession>A0A5Q3QID3</accession>
<keyword evidence="4" id="KW-1003">Cell membrane</keyword>
<dbReference type="EMBL" id="CP045929">
    <property type="protein sequence ID" value="QGK70607.1"/>
    <property type="molecule type" value="Genomic_DNA"/>
</dbReference>
<dbReference type="InterPro" id="IPR036259">
    <property type="entry name" value="MFS_trans_sf"/>
</dbReference>
<evidence type="ECO:0000256" key="10">
    <source>
        <dbReference type="ARBA" id="ARBA00039918"/>
    </source>
</evidence>
<feature type="transmembrane region" description="Helical" evidence="11">
    <location>
        <begin position="20"/>
        <end position="40"/>
    </location>
</feature>
<evidence type="ECO:0000256" key="3">
    <source>
        <dbReference type="ARBA" id="ARBA00022448"/>
    </source>
</evidence>
<name>A0A5Q3QID3_9PSEU</name>
<evidence type="ECO:0000256" key="8">
    <source>
        <dbReference type="ARBA" id="ARBA00023136"/>
    </source>
</evidence>
<keyword evidence="5 11" id="KW-0812">Transmembrane</keyword>
<organism evidence="13 14">
    <name type="scientific">Allosaccharopolyspora coralli</name>
    <dbReference type="NCBI Taxonomy" id="2665642"/>
    <lineage>
        <taxon>Bacteria</taxon>
        <taxon>Bacillati</taxon>
        <taxon>Actinomycetota</taxon>
        <taxon>Actinomycetes</taxon>
        <taxon>Pseudonocardiales</taxon>
        <taxon>Pseudonocardiaceae</taxon>
        <taxon>Allosaccharopolyspora</taxon>
    </lineage>
</organism>
<dbReference type="KEGG" id="sace:GIY23_14770"/>
<feature type="transmembrane region" description="Helical" evidence="11">
    <location>
        <begin position="309"/>
        <end position="329"/>
    </location>
</feature>
<feature type="transmembrane region" description="Helical" evidence="11">
    <location>
        <begin position="401"/>
        <end position="422"/>
    </location>
</feature>
<dbReference type="InterPro" id="IPR051084">
    <property type="entry name" value="H+-coupled_symporters"/>
</dbReference>
<comment type="similarity">
    <text evidence="2">Belongs to the major facilitator superfamily. Metabolite:H+ Symporter (MHS) family (TC 2.A.1.6) family.</text>
</comment>
<dbReference type="GO" id="GO:0005886">
    <property type="term" value="C:plasma membrane"/>
    <property type="evidence" value="ECO:0007669"/>
    <property type="project" value="UniProtKB-SubCell"/>
</dbReference>
<proteinExistence type="inferred from homology"/>
<feature type="transmembrane region" description="Helical" evidence="11">
    <location>
        <begin position="189"/>
        <end position="208"/>
    </location>
</feature>
<dbReference type="InterPro" id="IPR020846">
    <property type="entry name" value="MFS_dom"/>
</dbReference>
<evidence type="ECO:0000256" key="7">
    <source>
        <dbReference type="ARBA" id="ARBA00022989"/>
    </source>
</evidence>
<evidence type="ECO:0000256" key="11">
    <source>
        <dbReference type="SAM" id="Phobius"/>
    </source>
</evidence>
<evidence type="ECO:0000256" key="2">
    <source>
        <dbReference type="ARBA" id="ARBA00008240"/>
    </source>
</evidence>
<evidence type="ECO:0000256" key="5">
    <source>
        <dbReference type="ARBA" id="ARBA00022692"/>
    </source>
</evidence>
<feature type="domain" description="Major facilitator superfamily (MFS) profile" evidence="12">
    <location>
        <begin position="17"/>
        <end position="426"/>
    </location>
</feature>
<keyword evidence="7 11" id="KW-1133">Transmembrane helix</keyword>
<evidence type="ECO:0000256" key="1">
    <source>
        <dbReference type="ARBA" id="ARBA00004651"/>
    </source>
</evidence>
<dbReference type="Proteomes" id="UP000371041">
    <property type="component" value="Chromosome"/>
</dbReference>